<dbReference type="PANTHER" id="PTHR11319:SF35">
    <property type="entry name" value="OUTER MEMBRANE PROTEIN PMPC-RELATED"/>
    <property type="match status" value="1"/>
</dbReference>
<keyword evidence="7" id="KW-0998">Cell outer membrane</keyword>
<dbReference type="Pfam" id="PF18962">
    <property type="entry name" value="Por_Secre_tail"/>
    <property type="match status" value="1"/>
</dbReference>
<dbReference type="InterPro" id="IPR006626">
    <property type="entry name" value="PbH1"/>
</dbReference>
<evidence type="ECO:0000256" key="4">
    <source>
        <dbReference type="ARBA" id="ARBA00022525"/>
    </source>
</evidence>
<evidence type="ECO:0000256" key="2">
    <source>
        <dbReference type="ARBA" id="ARBA00004442"/>
    </source>
</evidence>
<dbReference type="PANTHER" id="PTHR11319">
    <property type="entry name" value="G PROTEIN-COUPLED RECEPTOR-RELATED"/>
    <property type="match status" value="1"/>
</dbReference>
<dbReference type="KEGG" id="dpf:ON006_01700"/>
<keyword evidence="6" id="KW-0472">Membrane</keyword>
<accession>A0A9E8NB33</accession>
<protein>
    <submittedName>
        <fullName evidence="9">T9SS type A sorting domain-containing protein</fullName>
    </submittedName>
</protein>
<evidence type="ECO:0000256" key="1">
    <source>
        <dbReference type="ARBA" id="ARBA00004196"/>
    </source>
</evidence>
<dbReference type="NCBIfam" id="NF041518">
    <property type="entry name" value="choice_anch_Q"/>
    <property type="match status" value="2"/>
</dbReference>
<gene>
    <name evidence="9" type="ORF">ON006_01700</name>
</gene>
<sequence length="1224" mass="130073">MKSRPLRLISECLIKALFAMLLLAFTANSGAFGQLYSHNFNNSNLNNPQIKNSRITSATWSATGGSLYFRSDGSSQGLALLGRNHTYILTLKMADAYQAKITSISLRRMSGDNASFRITLNNENYGNSFNSTTSVTSTTQTKTVSKLRNTITIKVVVTNGTDNHQNYSHIDDFVVNGSVSAYSPADEAVPDANGILFVNKTVSASGDGSSWNKALREVSQSLEAALRPINVKQIWVAKGSYSPAADESFGMVENVKIFGGFDGSESSITERDIFENQTILKGNGTSVVYNDGIDNTALIDGFYIKEGTGFAGATTSNGGGIYNKDSNPVIANCIFSENESDPAMAIARGGAIFNLNSNPTIVQCIFANNKASGTEQSRGGAIYNENSSPLILNCTITENKVSSGTALGGGICNTSTSAPTIQNCIIWNNDVSSIGTVPGSTGVPNVSYNLLQGGFPGSTNTIDADPQFANAGGGDYSQLATSPALNAGNPATDLAIFPLNQDNHPADIRGATRVSNFTIDLGAFEIARPTIWHVSASSTAPNPKGETWGDAFNTLQSALAQATNGDQIWVAQGEYVADAGASFSMIPGVKFYGGFTGSETSPDQRPARIPRGTDAGATILKGNGSNVIINEYNGLSDADLLDGFTIQGGTGTQGAGMYNSGVSLQIINCSFINNKAEGAGGGIYNDNSYTQIWNTLFMGNESQTESGGGLAAVGGSTVFRNCVLSKNLAPQGEGGGIYAFSTDIQIYGCTISGNSASYAGAIANSYSDNFAIFGTIIYGNSSGIGYEGFGALSIYFSLIQGIGADQSYGILDGDTDPQFVNPDGSDLRLRSCSPAINRSENTNIADGEKDMDGNGRVFNETADMGAYEFQNLPLPSAIPMGNESTKSLILAGVTSISEDCETFALIEPAGENPLLAYVDAKVYINAGQTLVSGSKVFVKRHFDLTPTTMINEGDDANVTLFFSKQEFDDYNAAYGNSHNATLPENLKIVQYHGTSTTGLPETYSGSMEIIKNVTVTLSTDGTFYIVTFPVTSFSGFFASGQSEGALPVTLTSFEARAQEDEALLTWQTSFETNSANFEIEHSVNGKTWQTIGQVAARQESVTMADYSFLHTNPENGENLYRLKMIDRDATFAHSRIRSVFFDNILTTLVYPNPASDMLKIQMKGSSAADIETLAMYSTEGRLVYTAHLPISDEVNISKIPPGNYVVSIKWMNGGTSNTKILVTR</sequence>
<keyword evidence="4" id="KW-0964">Secreted</keyword>
<dbReference type="SMART" id="SM00710">
    <property type="entry name" value="PbH1"/>
    <property type="match status" value="7"/>
</dbReference>
<name>A0A9E8NB33_9BACT</name>
<evidence type="ECO:0000256" key="3">
    <source>
        <dbReference type="ARBA" id="ARBA00004613"/>
    </source>
</evidence>
<organism evidence="9 10">
    <name type="scientific">Dyadobacter pollutisoli</name>
    <dbReference type="NCBI Taxonomy" id="2910158"/>
    <lineage>
        <taxon>Bacteria</taxon>
        <taxon>Pseudomonadati</taxon>
        <taxon>Bacteroidota</taxon>
        <taxon>Cytophagia</taxon>
        <taxon>Cytophagales</taxon>
        <taxon>Spirosomataceae</taxon>
        <taxon>Dyadobacter</taxon>
    </lineage>
</organism>
<dbReference type="InterPro" id="IPR011050">
    <property type="entry name" value="Pectin_lyase_fold/virulence"/>
</dbReference>
<evidence type="ECO:0000313" key="10">
    <source>
        <dbReference type="Proteomes" id="UP001164653"/>
    </source>
</evidence>
<dbReference type="Gene3D" id="2.160.20.10">
    <property type="entry name" value="Single-stranded right-handed beta-helix, Pectin lyase-like"/>
    <property type="match status" value="2"/>
</dbReference>
<dbReference type="NCBIfam" id="TIGR04183">
    <property type="entry name" value="Por_Secre_tail"/>
    <property type="match status" value="1"/>
</dbReference>
<dbReference type="EMBL" id="CP112998">
    <property type="protein sequence ID" value="WAC12683.1"/>
    <property type="molecule type" value="Genomic_DNA"/>
</dbReference>
<dbReference type="Pfam" id="PF02415">
    <property type="entry name" value="Chlam_PMP"/>
    <property type="match status" value="2"/>
</dbReference>
<keyword evidence="10" id="KW-1185">Reference proteome</keyword>
<dbReference type="InterPro" id="IPR012334">
    <property type="entry name" value="Pectin_lyas_fold"/>
</dbReference>
<evidence type="ECO:0000256" key="5">
    <source>
        <dbReference type="ARBA" id="ARBA00022729"/>
    </source>
</evidence>
<evidence type="ECO:0000259" key="8">
    <source>
        <dbReference type="Pfam" id="PF18962"/>
    </source>
</evidence>
<evidence type="ECO:0000256" key="7">
    <source>
        <dbReference type="ARBA" id="ARBA00023237"/>
    </source>
</evidence>
<dbReference type="InterPro" id="IPR059226">
    <property type="entry name" value="Choice_anch_Q_dom"/>
</dbReference>
<feature type="domain" description="Secretion system C-terminal sorting" evidence="8">
    <location>
        <begin position="1149"/>
        <end position="1221"/>
    </location>
</feature>
<dbReference type="RefSeq" id="WP_244823383.1">
    <property type="nucleotide sequence ID" value="NZ_CP112998.1"/>
</dbReference>
<dbReference type="GO" id="GO:0009279">
    <property type="term" value="C:cell outer membrane"/>
    <property type="evidence" value="ECO:0007669"/>
    <property type="project" value="UniProtKB-SubCell"/>
</dbReference>
<dbReference type="GO" id="GO:0005576">
    <property type="term" value="C:extracellular region"/>
    <property type="evidence" value="ECO:0007669"/>
    <property type="project" value="UniProtKB-SubCell"/>
</dbReference>
<dbReference type="InterPro" id="IPR003368">
    <property type="entry name" value="POMP_repeat"/>
</dbReference>
<evidence type="ECO:0000256" key="6">
    <source>
        <dbReference type="ARBA" id="ARBA00023136"/>
    </source>
</evidence>
<proteinExistence type="predicted"/>
<dbReference type="InterPro" id="IPR026444">
    <property type="entry name" value="Secre_tail"/>
</dbReference>
<reference evidence="9" key="1">
    <citation type="submission" date="2022-11" db="EMBL/GenBank/DDBJ databases">
        <title>Dyadobacter pollutisoli sp. nov., isolated from plastic dumped soil.</title>
        <authorList>
            <person name="Kim J.M."/>
            <person name="Kim K.R."/>
            <person name="Lee J.K."/>
            <person name="Hao L."/>
            <person name="Jeon C.O."/>
        </authorList>
    </citation>
    <scope>NUCLEOTIDE SEQUENCE</scope>
    <source>
        <strain evidence="9">U1</strain>
    </source>
</reference>
<evidence type="ECO:0000313" key="9">
    <source>
        <dbReference type="EMBL" id="WAC12683.1"/>
    </source>
</evidence>
<dbReference type="SUPFAM" id="SSF51126">
    <property type="entry name" value="Pectin lyase-like"/>
    <property type="match status" value="2"/>
</dbReference>
<dbReference type="AlphaFoldDB" id="A0A9E8NB33"/>
<keyword evidence="5" id="KW-0732">Signal</keyword>
<comment type="subcellular location">
    <subcellularLocation>
        <location evidence="1">Cell envelope</location>
    </subcellularLocation>
    <subcellularLocation>
        <location evidence="2">Cell outer membrane</location>
    </subcellularLocation>
    <subcellularLocation>
        <location evidence="3">Secreted</location>
    </subcellularLocation>
</comment>
<dbReference type="Proteomes" id="UP001164653">
    <property type="component" value="Chromosome"/>
</dbReference>